<evidence type="ECO:0000256" key="1">
    <source>
        <dbReference type="ARBA" id="ARBA00023015"/>
    </source>
</evidence>
<dbReference type="Gene3D" id="3.30.450.40">
    <property type="match status" value="2"/>
</dbReference>
<proteinExistence type="predicted"/>
<evidence type="ECO:0000313" key="5">
    <source>
        <dbReference type="EMBL" id="SFS11517.1"/>
    </source>
</evidence>
<dbReference type="EMBL" id="FOZK01000005">
    <property type="protein sequence ID" value="SFS11517.1"/>
    <property type="molecule type" value="Genomic_DNA"/>
</dbReference>
<dbReference type="InterPro" id="IPR031803">
    <property type="entry name" value="BAT_GAF/HTH-assoc"/>
</dbReference>
<dbReference type="STRING" id="767519.SAMN05216559_3884"/>
<dbReference type="InterPro" id="IPR007050">
    <property type="entry name" value="HTH_bacterioopsin"/>
</dbReference>
<dbReference type="SUPFAM" id="SSF55781">
    <property type="entry name" value="GAF domain-like"/>
    <property type="match status" value="2"/>
</dbReference>
<feature type="region of interest" description="Disordered" evidence="3">
    <location>
        <begin position="124"/>
        <end position="145"/>
    </location>
</feature>
<feature type="domain" description="GAF" evidence="4">
    <location>
        <begin position="164"/>
        <end position="303"/>
    </location>
</feature>
<name>A0A1I6M762_9EURY</name>
<dbReference type="Pfam" id="PF04967">
    <property type="entry name" value="HTH_10"/>
    <property type="match status" value="1"/>
</dbReference>
<evidence type="ECO:0000259" key="4">
    <source>
        <dbReference type="SMART" id="SM00065"/>
    </source>
</evidence>
<sequence>MAEGPTVVVTGADEKAVARTASTLRKLTDSFAVATAPESGAVGESGESGESADAYCLVADGTEETVLERIRERHPEAPVVLFGDGDERSVEAVLADGAADYVQRSGDERYAVLAHRIERAHREAESGNAAIERAGDGAPTSVAQSPETITQLQAISRDLMQAPSRESIAAVVTRAVETVLDYDMSVVRLYDPEEGVLEPVAASENAVERMGDRPTYSLDEGLPGKVFASGEPAVYDDVKTLEDDFDRDPVRGAMFFPIGVHGTLSIGATTPGAFDEVDRTMAALLATNAAAACNRARREREVREARHRIATILDRIEGLVQDTVEVLVEAHTREEVELGVCTQLAAADPYVFAWLARPDVRGEALVAHEWTGETNLYVADESVPMDGDSPGAAAYQTGESQVVDVRALAEAESGWLRTAHEAGVESVMAIPLEYTDASYGVLYVCAGREDAFDGREQVVLESLGRAVANTINAFESGRILSADRVIELEFAVEDHDLLFSRLSATTGALISSTGTVTQEDGSLRIYFTTTGADSDDVMDALQDDGAVTAASRVAEYEGEALFDVTVDGSLVETLVDLGAVPKRIESEHGVVRYTIELPYEAEARDVFGLVDERYDNTDLVGYHEHERPVHTQQEFRAALFDRFTDRQETALRTAFLGGFFDWPREVDGDELAEGMDISRPTYHQHLRAAQQKVFQELFDPEGR</sequence>
<dbReference type="Pfam" id="PF15915">
    <property type="entry name" value="BAT"/>
    <property type="match status" value="1"/>
</dbReference>
<keyword evidence="6" id="KW-1185">Reference proteome</keyword>
<dbReference type="PANTHER" id="PTHR34236">
    <property type="entry name" value="DIMETHYL SULFOXIDE REDUCTASE TRANSCRIPTIONAL ACTIVATOR"/>
    <property type="match status" value="1"/>
</dbReference>
<dbReference type="Proteomes" id="UP000199062">
    <property type="component" value="Unassembled WGS sequence"/>
</dbReference>
<dbReference type="OrthoDB" id="106505at2157"/>
<evidence type="ECO:0000256" key="3">
    <source>
        <dbReference type="SAM" id="MobiDB-lite"/>
    </source>
</evidence>
<protein>
    <submittedName>
        <fullName evidence="5">Predicted DNA binding protein, contains HTH domain</fullName>
    </submittedName>
</protein>
<dbReference type="InterPro" id="IPR029016">
    <property type="entry name" value="GAF-like_dom_sf"/>
</dbReference>
<keyword evidence="1" id="KW-0805">Transcription regulation</keyword>
<organism evidence="5 6">
    <name type="scientific">Halomicrobium zhouii</name>
    <dbReference type="NCBI Taxonomy" id="767519"/>
    <lineage>
        <taxon>Archaea</taxon>
        <taxon>Methanobacteriati</taxon>
        <taxon>Methanobacteriota</taxon>
        <taxon>Stenosarchaea group</taxon>
        <taxon>Halobacteria</taxon>
        <taxon>Halobacteriales</taxon>
        <taxon>Haloarculaceae</taxon>
        <taxon>Halomicrobium</taxon>
    </lineage>
</organism>
<gene>
    <name evidence="5" type="ORF">SAMN05216559_3884</name>
</gene>
<dbReference type="PANTHER" id="PTHR34236:SF1">
    <property type="entry name" value="DIMETHYL SULFOXIDE REDUCTASE TRANSCRIPTIONAL ACTIVATOR"/>
    <property type="match status" value="1"/>
</dbReference>
<accession>A0A1I6M762</accession>
<keyword evidence="2" id="KW-0804">Transcription</keyword>
<dbReference type="InterPro" id="IPR003018">
    <property type="entry name" value="GAF"/>
</dbReference>
<dbReference type="Pfam" id="PF13185">
    <property type="entry name" value="GAF_2"/>
    <property type="match status" value="2"/>
</dbReference>
<dbReference type="RefSeq" id="WP_089818846.1">
    <property type="nucleotide sequence ID" value="NZ_FOZK01000005.1"/>
</dbReference>
<reference evidence="5 6" key="1">
    <citation type="submission" date="2016-10" db="EMBL/GenBank/DDBJ databases">
        <authorList>
            <person name="de Groot N.N."/>
        </authorList>
    </citation>
    <scope>NUCLEOTIDE SEQUENCE [LARGE SCALE GENOMIC DNA]</scope>
    <source>
        <strain evidence="5 6">CGMCC 1.10457</strain>
    </source>
</reference>
<evidence type="ECO:0000256" key="2">
    <source>
        <dbReference type="ARBA" id="ARBA00023163"/>
    </source>
</evidence>
<dbReference type="SMART" id="SM00065">
    <property type="entry name" value="GAF"/>
    <property type="match status" value="1"/>
</dbReference>
<evidence type="ECO:0000313" key="6">
    <source>
        <dbReference type="Proteomes" id="UP000199062"/>
    </source>
</evidence>
<dbReference type="AlphaFoldDB" id="A0A1I6M762"/>